<comment type="caution">
    <text evidence="2">The sequence shown here is derived from an EMBL/GenBank/DDBJ whole genome shotgun (WGS) entry which is preliminary data.</text>
</comment>
<sequence>MFDPRTELACTHLHTPDSLERANDGYDRWGAADYGTKARKTAQNYENYRTGNSGGVQFRPNSIQDDSGVCSPPLWRTSPPPSPGHPHPPQNNFRHLSPASRSQAIARGQWELMEMVKNMPESSYELSLKDLVEKRRVDIQEGSIVEGRNFGSGNAYQRVNAKRQESIIRSGSFDNGSSKGLFLKMAFPFSLGSNKKKKNSAATNPWAKVSPKPEVMDKSPKGGGEKEWWKKRFSASGESESGVTSSNSGSTGSSGSSGSGSSSRSNSGRVILWIDIGVLMLNQQGQTVLAQPVSVLSSNPRRANLQSDRRAAAVSS</sequence>
<evidence type="ECO:0000256" key="1">
    <source>
        <dbReference type="SAM" id="MobiDB-lite"/>
    </source>
</evidence>
<dbReference type="EMBL" id="JAVXUP010001483">
    <property type="protein sequence ID" value="KAK3011096.1"/>
    <property type="molecule type" value="Genomic_DNA"/>
</dbReference>
<evidence type="ECO:0000313" key="3">
    <source>
        <dbReference type="Proteomes" id="UP001188597"/>
    </source>
</evidence>
<accession>A0AA88VLB8</accession>
<feature type="region of interest" description="Disordered" evidence="1">
    <location>
        <begin position="17"/>
        <end position="36"/>
    </location>
</feature>
<dbReference type="PANTHER" id="PTHR34193">
    <property type="entry name" value="OS11G0199801 PROTEIN"/>
    <property type="match status" value="1"/>
</dbReference>
<feature type="compositionally biased region" description="Polar residues" evidence="1">
    <location>
        <begin position="90"/>
        <end position="100"/>
    </location>
</feature>
<dbReference type="AlphaFoldDB" id="A0AA88VLB8"/>
<feature type="compositionally biased region" description="Basic and acidic residues" evidence="1">
    <location>
        <begin position="17"/>
        <end position="27"/>
    </location>
</feature>
<dbReference type="PANTHER" id="PTHR34193:SF1">
    <property type="entry name" value="EXPRESSED PROTEIN"/>
    <property type="match status" value="1"/>
</dbReference>
<feature type="compositionally biased region" description="Low complexity" evidence="1">
    <location>
        <begin position="236"/>
        <end position="266"/>
    </location>
</feature>
<feature type="region of interest" description="Disordered" evidence="1">
    <location>
        <begin position="193"/>
        <end position="266"/>
    </location>
</feature>
<protein>
    <submittedName>
        <fullName evidence="2">Uncharacterized protein</fullName>
    </submittedName>
</protein>
<feature type="compositionally biased region" description="Basic and acidic residues" evidence="1">
    <location>
        <begin position="214"/>
        <end position="230"/>
    </location>
</feature>
<feature type="region of interest" description="Disordered" evidence="1">
    <location>
        <begin position="47"/>
        <end position="100"/>
    </location>
</feature>
<proteinExistence type="predicted"/>
<evidence type="ECO:0000313" key="2">
    <source>
        <dbReference type="EMBL" id="KAK3011096.1"/>
    </source>
</evidence>
<reference evidence="2" key="1">
    <citation type="submission" date="2022-12" db="EMBL/GenBank/DDBJ databases">
        <title>Draft genome assemblies for two species of Escallonia (Escalloniales).</title>
        <authorList>
            <person name="Chanderbali A."/>
            <person name="Dervinis C."/>
            <person name="Anghel I."/>
            <person name="Soltis D."/>
            <person name="Soltis P."/>
            <person name="Zapata F."/>
        </authorList>
    </citation>
    <scope>NUCLEOTIDE SEQUENCE</scope>
    <source>
        <strain evidence="2">UCBG64.0493</strain>
        <tissue evidence="2">Leaf</tissue>
    </source>
</reference>
<feature type="compositionally biased region" description="Pro residues" evidence="1">
    <location>
        <begin position="78"/>
        <end position="89"/>
    </location>
</feature>
<gene>
    <name evidence="2" type="ORF">RJ639_011550</name>
</gene>
<dbReference type="Proteomes" id="UP001188597">
    <property type="component" value="Unassembled WGS sequence"/>
</dbReference>
<keyword evidence="3" id="KW-1185">Reference proteome</keyword>
<organism evidence="2 3">
    <name type="scientific">Escallonia herrerae</name>
    <dbReference type="NCBI Taxonomy" id="1293975"/>
    <lineage>
        <taxon>Eukaryota</taxon>
        <taxon>Viridiplantae</taxon>
        <taxon>Streptophyta</taxon>
        <taxon>Embryophyta</taxon>
        <taxon>Tracheophyta</taxon>
        <taxon>Spermatophyta</taxon>
        <taxon>Magnoliopsida</taxon>
        <taxon>eudicotyledons</taxon>
        <taxon>Gunneridae</taxon>
        <taxon>Pentapetalae</taxon>
        <taxon>asterids</taxon>
        <taxon>campanulids</taxon>
        <taxon>Escalloniales</taxon>
        <taxon>Escalloniaceae</taxon>
        <taxon>Escallonia</taxon>
    </lineage>
</organism>
<name>A0AA88VLB8_9ASTE</name>